<sequence>MTTCSSGNVELPRCLASCCVKSSFVSSREIGRTFGCPASFVAITSNTSAPKTHSPVLIGCTCCLVHFCKLQSVTVALKLFSLMLCCFEWTTL</sequence>
<name>A0A5S6R2S5_TRIMR</name>
<keyword evidence="1" id="KW-1185">Reference proteome</keyword>
<dbReference type="AlphaFoldDB" id="A0A5S6R2S5"/>
<proteinExistence type="predicted"/>
<evidence type="ECO:0000313" key="2">
    <source>
        <dbReference type="WBParaSite" id="TMUE_3000013733.1"/>
    </source>
</evidence>
<reference evidence="2" key="1">
    <citation type="submission" date="2019-12" db="UniProtKB">
        <authorList>
            <consortium name="WormBaseParasite"/>
        </authorList>
    </citation>
    <scope>IDENTIFICATION</scope>
</reference>
<dbReference type="Proteomes" id="UP000046395">
    <property type="component" value="Unassembled WGS sequence"/>
</dbReference>
<protein>
    <submittedName>
        <fullName evidence="2">Uncharacterized protein</fullName>
    </submittedName>
</protein>
<organism evidence="1 2">
    <name type="scientific">Trichuris muris</name>
    <name type="common">Mouse whipworm</name>
    <dbReference type="NCBI Taxonomy" id="70415"/>
    <lineage>
        <taxon>Eukaryota</taxon>
        <taxon>Metazoa</taxon>
        <taxon>Ecdysozoa</taxon>
        <taxon>Nematoda</taxon>
        <taxon>Enoplea</taxon>
        <taxon>Dorylaimia</taxon>
        <taxon>Trichinellida</taxon>
        <taxon>Trichuridae</taxon>
        <taxon>Trichuris</taxon>
    </lineage>
</organism>
<evidence type="ECO:0000313" key="1">
    <source>
        <dbReference type="Proteomes" id="UP000046395"/>
    </source>
</evidence>
<dbReference type="WBParaSite" id="TMUE_3000013733.1">
    <property type="protein sequence ID" value="TMUE_3000013733.1"/>
    <property type="gene ID" value="WBGene00302025"/>
</dbReference>
<accession>A0A5S6R2S5</accession>